<reference evidence="2 3" key="1">
    <citation type="journal article" date="2019" name="Sci. Rep.">
        <title>Orb-weaving spider Araneus ventricosus genome elucidates the spidroin gene catalogue.</title>
        <authorList>
            <person name="Kono N."/>
            <person name="Nakamura H."/>
            <person name="Ohtoshi R."/>
            <person name="Moran D.A.P."/>
            <person name="Shinohara A."/>
            <person name="Yoshida Y."/>
            <person name="Fujiwara M."/>
            <person name="Mori M."/>
            <person name="Tomita M."/>
            <person name="Arakawa K."/>
        </authorList>
    </citation>
    <scope>NUCLEOTIDE SEQUENCE [LARGE SCALE GENOMIC DNA]</scope>
</reference>
<feature type="region of interest" description="Disordered" evidence="1">
    <location>
        <begin position="135"/>
        <end position="160"/>
    </location>
</feature>
<evidence type="ECO:0000313" key="3">
    <source>
        <dbReference type="Proteomes" id="UP000499080"/>
    </source>
</evidence>
<protein>
    <submittedName>
        <fullName evidence="2">Uncharacterized protein</fullName>
    </submittedName>
</protein>
<name>A0A4Y2JU17_ARAVE</name>
<dbReference type="OrthoDB" id="6455132at2759"/>
<accession>A0A4Y2JU17</accession>
<proteinExistence type="predicted"/>
<comment type="caution">
    <text evidence="2">The sequence shown here is derived from an EMBL/GenBank/DDBJ whole genome shotgun (WGS) entry which is preliminary data.</text>
</comment>
<keyword evidence="3" id="KW-1185">Reference proteome</keyword>
<dbReference type="AlphaFoldDB" id="A0A4Y2JU17"/>
<organism evidence="2 3">
    <name type="scientific">Araneus ventricosus</name>
    <name type="common">Orbweaver spider</name>
    <name type="synonym">Epeira ventricosa</name>
    <dbReference type="NCBI Taxonomy" id="182803"/>
    <lineage>
        <taxon>Eukaryota</taxon>
        <taxon>Metazoa</taxon>
        <taxon>Ecdysozoa</taxon>
        <taxon>Arthropoda</taxon>
        <taxon>Chelicerata</taxon>
        <taxon>Arachnida</taxon>
        <taxon>Araneae</taxon>
        <taxon>Araneomorphae</taxon>
        <taxon>Entelegynae</taxon>
        <taxon>Araneoidea</taxon>
        <taxon>Araneidae</taxon>
        <taxon>Araneus</taxon>
    </lineage>
</organism>
<dbReference type="EMBL" id="BGPR01003863">
    <property type="protein sequence ID" value="GBM93307.1"/>
    <property type="molecule type" value="Genomic_DNA"/>
</dbReference>
<gene>
    <name evidence="2" type="ORF">AVEN_99993_1</name>
</gene>
<evidence type="ECO:0000313" key="2">
    <source>
        <dbReference type="EMBL" id="GBM93307.1"/>
    </source>
</evidence>
<sequence length="182" mass="21090">MLRISETEPFRVKGFLTNARKLQKCVRIRILPKVSRRTSRIFNRRLFLKVEMEHFFELKFIRCLQENFDEKEGDLFFSISLDNRGIEPFVLTDEPQVFVGIHSPYVPIDVDDLNAIIPGREYRIDVQLEKEEHLLPPPYQTDCAENGPSEDAKASTNPNSFQVTPSQVAVLKQNVVHTLFQG</sequence>
<dbReference type="Proteomes" id="UP000499080">
    <property type="component" value="Unassembled WGS sequence"/>
</dbReference>
<evidence type="ECO:0000256" key="1">
    <source>
        <dbReference type="SAM" id="MobiDB-lite"/>
    </source>
</evidence>